<feature type="domain" description="PRC-barrel" evidence="2">
    <location>
        <begin position="170"/>
        <end position="221"/>
    </location>
</feature>
<dbReference type="Proteomes" id="UP000176562">
    <property type="component" value="Chromosome"/>
</dbReference>
<proteinExistence type="predicted"/>
<dbReference type="PANTHER" id="PTHR36505:SF1">
    <property type="entry name" value="BLR1072 PROTEIN"/>
    <property type="match status" value="1"/>
</dbReference>
<gene>
    <name evidence="3" type="ORF">LPB142_07320</name>
</gene>
<organism evidence="3 4">
    <name type="scientific">Rhodobacter xanthinilyticus</name>
    <dbReference type="NCBI Taxonomy" id="1850250"/>
    <lineage>
        <taxon>Bacteria</taxon>
        <taxon>Pseudomonadati</taxon>
        <taxon>Pseudomonadota</taxon>
        <taxon>Alphaproteobacteria</taxon>
        <taxon>Rhodobacterales</taxon>
        <taxon>Rhodobacter group</taxon>
        <taxon>Rhodobacter</taxon>
    </lineage>
</organism>
<dbReference type="RefSeq" id="WP_068765086.1">
    <property type="nucleotide sequence ID" value="NZ_CP017781.1"/>
</dbReference>
<dbReference type="STRING" id="1850250.LPB142_07320"/>
<evidence type="ECO:0000313" key="3">
    <source>
        <dbReference type="EMBL" id="AOZ69155.1"/>
    </source>
</evidence>
<dbReference type="AlphaFoldDB" id="A0A1D9MB87"/>
<protein>
    <recommendedName>
        <fullName evidence="2">PRC-barrel domain-containing protein</fullName>
    </recommendedName>
</protein>
<dbReference type="InterPro" id="IPR027275">
    <property type="entry name" value="PRC-brl_dom"/>
</dbReference>
<keyword evidence="1" id="KW-0732">Signal</keyword>
<sequence length="253" mass="26121">MKKLMLSTAILASLATAAGAEPSPFRSAVDPTDLTASQVIGMRIYAADPAQMEAQGEAPMAAGPEEGWSDIGEVHDLVLTREGGVEAVLVDLGGFLGIGEHRVAVGMEAIRFVPDASTEDDPDDFFLVMAADRATLEASPIYPEEKTAAVLPAGETGYHPIETAGLSVEALEGTPVYDAQNTRVGEIARVVLDAKGAPAQAVIDVGGFLGIGEKPVAIELAQLSIAQGATPEDLRAATALSKAELEALPAYQG</sequence>
<feature type="signal peptide" evidence="1">
    <location>
        <begin position="1"/>
        <end position="20"/>
    </location>
</feature>
<dbReference type="InterPro" id="IPR011033">
    <property type="entry name" value="PRC_barrel-like_sf"/>
</dbReference>
<reference evidence="3 4" key="1">
    <citation type="submission" date="2016-10" db="EMBL/GenBank/DDBJ databases">
        <title>Rhodobacter sp. LPB0142, isolated from sea water.</title>
        <authorList>
            <person name="Kim E."/>
            <person name="Yi H."/>
        </authorList>
    </citation>
    <scope>NUCLEOTIDE SEQUENCE [LARGE SCALE GENOMIC DNA]</scope>
    <source>
        <strain evidence="3 4">LPB0142</strain>
    </source>
</reference>
<feature type="domain" description="PRC-barrel" evidence="2">
    <location>
        <begin position="70"/>
        <end position="114"/>
    </location>
</feature>
<dbReference type="KEGG" id="rhp:LPB142_07320"/>
<feature type="chain" id="PRO_5009443484" description="PRC-barrel domain-containing protein" evidence="1">
    <location>
        <begin position="21"/>
        <end position="253"/>
    </location>
</feature>
<name>A0A1D9MB87_9RHOB</name>
<dbReference type="Gene3D" id="2.30.30.240">
    <property type="entry name" value="PRC-barrel domain"/>
    <property type="match status" value="2"/>
</dbReference>
<evidence type="ECO:0000313" key="4">
    <source>
        <dbReference type="Proteomes" id="UP000176562"/>
    </source>
</evidence>
<evidence type="ECO:0000259" key="2">
    <source>
        <dbReference type="Pfam" id="PF05239"/>
    </source>
</evidence>
<dbReference type="Pfam" id="PF05239">
    <property type="entry name" value="PRC"/>
    <property type="match status" value="2"/>
</dbReference>
<dbReference type="SUPFAM" id="SSF50346">
    <property type="entry name" value="PRC-barrel domain"/>
    <property type="match status" value="2"/>
</dbReference>
<dbReference type="PANTHER" id="PTHR36505">
    <property type="entry name" value="BLR1072 PROTEIN"/>
    <property type="match status" value="1"/>
</dbReference>
<keyword evidence="4" id="KW-1185">Reference proteome</keyword>
<evidence type="ECO:0000256" key="1">
    <source>
        <dbReference type="SAM" id="SignalP"/>
    </source>
</evidence>
<dbReference type="EMBL" id="CP017781">
    <property type="protein sequence ID" value="AOZ69155.1"/>
    <property type="molecule type" value="Genomic_DNA"/>
</dbReference>
<accession>A0A1D9MB87</accession>